<evidence type="ECO:0000313" key="8">
    <source>
        <dbReference type="Proteomes" id="UP000225889"/>
    </source>
</evidence>
<accession>A0A2G3DWD1</accession>
<feature type="site" description="Important for substrate specificity" evidence="6">
    <location>
        <position position="152"/>
    </location>
</feature>
<dbReference type="PANTHER" id="PTHR43213:SF5">
    <property type="entry name" value="BIFUNCTIONAL DTTP_UTP PYROPHOSPHATASE_METHYLTRANSFERASE PROTEIN-RELATED"/>
    <property type="match status" value="1"/>
</dbReference>
<sequence length="184" mass="20060">MMEIILASGSPRRRELLSQAGIDYIVKPADIDENTKETLPSKVVEDLSKSKAIAVSKDNPGRVVLAADTVVAFDNRILGKPKDEEDAFEMLSALSGRTHQVYTGVTIIDEAGNVNTFSECTDVEMYENSPELIRSYIASKEPMDKAGAYGIQGLGAILVKSISGDYNNVVGLPLAKVYRELYNK</sequence>
<dbReference type="Gene3D" id="3.90.950.10">
    <property type="match status" value="1"/>
</dbReference>
<keyword evidence="3 6" id="KW-0963">Cytoplasm</keyword>
<dbReference type="HAMAP" id="MF_00528">
    <property type="entry name" value="Maf"/>
    <property type="match status" value="1"/>
</dbReference>
<keyword evidence="5 6" id="KW-0546">Nucleotide metabolism</keyword>
<dbReference type="InterPro" id="IPR029001">
    <property type="entry name" value="ITPase-like_fam"/>
</dbReference>
<reference evidence="7 8" key="1">
    <citation type="submission" date="2017-10" db="EMBL/GenBank/DDBJ databases">
        <title>Resolving the taxonomy of Roseburia spp., Eubacterium rectale and Agathobacter spp. through phylogenomic analysis.</title>
        <authorList>
            <person name="Sheridan P.O."/>
            <person name="Walker A.W."/>
            <person name="Duncan S.H."/>
            <person name="Scott K.P."/>
            <person name="Toole P.W.O."/>
            <person name="Luis P."/>
            <person name="Flint H.J."/>
        </authorList>
    </citation>
    <scope>NUCLEOTIDE SEQUENCE [LARGE SCALE GENOMIC DNA]</scope>
    <source>
        <strain evidence="7 8">JK626</strain>
    </source>
</reference>
<evidence type="ECO:0000256" key="6">
    <source>
        <dbReference type="HAMAP-Rule" id="MF_00528"/>
    </source>
</evidence>
<dbReference type="EC" id="3.6.1.9" evidence="6"/>
<dbReference type="AlphaFoldDB" id="A0A2G3DWD1"/>
<dbReference type="NCBIfam" id="TIGR00172">
    <property type="entry name" value="maf"/>
    <property type="match status" value="1"/>
</dbReference>
<dbReference type="PANTHER" id="PTHR43213">
    <property type="entry name" value="BIFUNCTIONAL DTTP/UTP PYROPHOSPHATASE/METHYLTRANSFERASE PROTEIN-RELATED"/>
    <property type="match status" value="1"/>
</dbReference>
<dbReference type="Pfam" id="PF02545">
    <property type="entry name" value="Maf"/>
    <property type="match status" value="1"/>
</dbReference>
<dbReference type="GO" id="GO:0036221">
    <property type="term" value="F:UTP diphosphatase activity"/>
    <property type="evidence" value="ECO:0007669"/>
    <property type="project" value="RHEA"/>
</dbReference>
<name>A0A2G3DWD1_9FIRM</name>
<dbReference type="GO" id="GO:0009117">
    <property type="term" value="P:nucleotide metabolic process"/>
    <property type="evidence" value="ECO:0007669"/>
    <property type="project" value="UniProtKB-KW"/>
</dbReference>
<comment type="similarity">
    <text evidence="6">Belongs to the Maf family. YhdE subfamily.</text>
</comment>
<proteinExistence type="inferred from homology"/>
<evidence type="ECO:0000256" key="5">
    <source>
        <dbReference type="ARBA" id="ARBA00023080"/>
    </source>
</evidence>
<comment type="catalytic activity">
    <reaction evidence="6">
        <text>dTTP + H2O = dTMP + diphosphate + H(+)</text>
        <dbReference type="Rhea" id="RHEA:28534"/>
        <dbReference type="ChEBI" id="CHEBI:15377"/>
        <dbReference type="ChEBI" id="CHEBI:15378"/>
        <dbReference type="ChEBI" id="CHEBI:33019"/>
        <dbReference type="ChEBI" id="CHEBI:37568"/>
        <dbReference type="ChEBI" id="CHEBI:63528"/>
        <dbReference type="EC" id="3.6.1.9"/>
    </reaction>
</comment>
<evidence type="ECO:0000256" key="1">
    <source>
        <dbReference type="ARBA" id="ARBA00001968"/>
    </source>
</evidence>
<comment type="caution">
    <text evidence="6">Lacks conserved residue(s) required for the propagation of feature annotation.</text>
</comment>
<comment type="caution">
    <text evidence="7">The sequence shown here is derived from an EMBL/GenBank/DDBJ whole genome shotgun (WGS) entry which is preliminary data.</text>
</comment>
<gene>
    <name evidence="7" type="ORF">CSX01_07345</name>
</gene>
<evidence type="ECO:0000256" key="3">
    <source>
        <dbReference type="ARBA" id="ARBA00022490"/>
    </source>
</evidence>
<dbReference type="InterPro" id="IPR003697">
    <property type="entry name" value="Maf-like"/>
</dbReference>
<feature type="site" description="Important for substrate specificity" evidence="6">
    <location>
        <position position="12"/>
    </location>
</feature>
<evidence type="ECO:0000313" key="7">
    <source>
        <dbReference type="EMBL" id="PHU35332.1"/>
    </source>
</evidence>
<organism evidence="7 8">
    <name type="scientific">Pseudobutyrivibrio ruminis</name>
    <dbReference type="NCBI Taxonomy" id="46206"/>
    <lineage>
        <taxon>Bacteria</taxon>
        <taxon>Bacillati</taxon>
        <taxon>Bacillota</taxon>
        <taxon>Clostridia</taxon>
        <taxon>Lachnospirales</taxon>
        <taxon>Lachnospiraceae</taxon>
        <taxon>Pseudobutyrivibrio</taxon>
    </lineage>
</organism>
<feature type="active site" description="Proton acceptor" evidence="6">
    <location>
        <position position="68"/>
    </location>
</feature>
<evidence type="ECO:0000256" key="2">
    <source>
        <dbReference type="ARBA" id="ARBA00004496"/>
    </source>
</evidence>
<comment type="catalytic activity">
    <reaction evidence="6">
        <text>UTP + H2O = UMP + diphosphate + H(+)</text>
        <dbReference type="Rhea" id="RHEA:29395"/>
        <dbReference type="ChEBI" id="CHEBI:15377"/>
        <dbReference type="ChEBI" id="CHEBI:15378"/>
        <dbReference type="ChEBI" id="CHEBI:33019"/>
        <dbReference type="ChEBI" id="CHEBI:46398"/>
        <dbReference type="ChEBI" id="CHEBI:57865"/>
        <dbReference type="EC" id="3.6.1.9"/>
    </reaction>
</comment>
<keyword evidence="4 6" id="KW-0378">Hydrolase</keyword>
<dbReference type="EMBL" id="PDYF01000011">
    <property type="protein sequence ID" value="PHU35332.1"/>
    <property type="molecule type" value="Genomic_DNA"/>
</dbReference>
<dbReference type="Proteomes" id="UP000225889">
    <property type="component" value="Unassembled WGS sequence"/>
</dbReference>
<dbReference type="FunFam" id="3.90.950.10:FF:000005">
    <property type="entry name" value="7-methyl-GTP pyrophosphatase"/>
    <property type="match status" value="1"/>
</dbReference>
<comment type="subcellular location">
    <subcellularLocation>
        <location evidence="2 6">Cytoplasm</location>
    </subcellularLocation>
</comment>
<reference evidence="7 8" key="2">
    <citation type="submission" date="2017-10" db="EMBL/GenBank/DDBJ databases">
        <authorList>
            <person name="Banno H."/>
            <person name="Chua N.-H."/>
        </authorList>
    </citation>
    <scope>NUCLEOTIDE SEQUENCE [LARGE SCALE GENOMIC DNA]</scope>
    <source>
        <strain evidence="7 8">JK626</strain>
    </source>
</reference>
<evidence type="ECO:0000256" key="4">
    <source>
        <dbReference type="ARBA" id="ARBA00022801"/>
    </source>
</evidence>
<dbReference type="PIRSF" id="PIRSF006305">
    <property type="entry name" value="Maf"/>
    <property type="match status" value="1"/>
</dbReference>
<dbReference type="RefSeq" id="WP_090150009.1">
    <property type="nucleotide sequence ID" value="NZ_PDYF01000011.1"/>
</dbReference>
<dbReference type="SUPFAM" id="SSF52972">
    <property type="entry name" value="ITPase-like"/>
    <property type="match status" value="1"/>
</dbReference>
<dbReference type="GO" id="GO:0036218">
    <property type="term" value="F:dTTP diphosphatase activity"/>
    <property type="evidence" value="ECO:0007669"/>
    <property type="project" value="RHEA"/>
</dbReference>
<dbReference type="CDD" id="cd00555">
    <property type="entry name" value="Maf"/>
    <property type="match status" value="1"/>
</dbReference>
<dbReference type="GO" id="GO:0005737">
    <property type="term" value="C:cytoplasm"/>
    <property type="evidence" value="ECO:0007669"/>
    <property type="project" value="UniProtKB-SubCell"/>
</dbReference>
<feature type="site" description="Important for substrate specificity" evidence="6">
    <location>
        <position position="69"/>
    </location>
</feature>
<protein>
    <recommendedName>
        <fullName evidence="6">dTTP/UTP pyrophosphatase</fullName>
        <shortName evidence="6">dTTPase/UTPase</shortName>
        <ecNumber evidence="6">3.6.1.9</ecNumber>
    </recommendedName>
    <alternativeName>
        <fullName evidence="6">Nucleoside triphosphate pyrophosphatase</fullName>
    </alternativeName>
    <alternativeName>
        <fullName evidence="6">Nucleotide pyrophosphatase</fullName>
        <shortName evidence="6">Nucleotide PPase</shortName>
    </alternativeName>
</protein>
<comment type="cofactor">
    <cofactor evidence="1 6">
        <name>a divalent metal cation</name>
        <dbReference type="ChEBI" id="CHEBI:60240"/>
    </cofactor>
</comment>
<comment type="function">
    <text evidence="6">Nucleoside triphosphate pyrophosphatase that hydrolyzes dTTP and UTP. May have a dual role in cell division arrest and in preventing the incorporation of modified nucleotides into cellular nucleic acids.</text>
</comment>